<dbReference type="Gene3D" id="3.30.70.3290">
    <property type="match status" value="2"/>
</dbReference>
<evidence type="ECO:0000256" key="1">
    <source>
        <dbReference type="ARBA" id="ARBA00006432"/>
    </source>
</evidence>
<evidence type="ECO:0000313" key="12">
    <source>
        <dbReference type="EMBL" id="VTO96409.1"/>
    </source>
</evidence>
<dbReference type="GO" id="GO:0071770">
    <property type="term" value="P:DIM/DIP cell wall layer assembly"/>
    <property type="evidence" value="ECO:0007669"/>
    <property type="project" value="TreeGrafter"/>
</dbReference>
<dbReference type="InterPro" id="IPR000873">
    <property type="entry name" value="AMP-dep_synth/lig_dom"/>
</dbReference>
<dbReference type="Pfam" id="PF16197">
    <property type="entry name" value="KAsynt_C_assoc"/>
    <property type="match status" value="1"/>
</dbReference>
<evidence type="ECO:0000256" key="2">
    <source>
        <dbReference type="ARBA" id="ARBA00022450"/>
    </source>
</evidence>
<dbReference type="InterPro" id="IPR016035">
    <property type="entry name" value="Acyl_Trfase/lysoPLipase"/>
</dbReference>
<dbReference type="InterPro" id="IPR014030">
    <property type="entry name" value="Ketoacyl_synth_N"/>
</dbReference>
<dbReference type="Gene3D" id="3.30.300.30">
    <property type="match status" value="1"/>
</dbReference>
<protein>
    <submittedName>
        <fullName evidence="12">Phthiocerol/phenolphthiocerol synthesis polyketide synthase type I PpsA</fullName>
    </submittedName>
</protein>
<dbReference type="GeneID" id="29701886"/>
<dbReference type="EMBL" id="LR589243">
    <property type="protein sequence ID" value="VTO96409.1"/>
    <property type="molecule type" value="Genomic_DNA"/>
</dbReference>
<keyword evidence="6" id="KW-0276">Fatty acid metabolism</keyword>
<dbReference type="PANTHER" id="PTHR43775">
    <property type="entry name" value="FATTY ACID SYNTHASE"/>
    <property type="match status" value="1"/>
</dbReference>
<dbReference type="SUPFAM" id="SSF47336">
    <property type="entry name" value="ACP-like"/>
    <property type="match status" value="2"/>
</dbReference>
<dbReference type="GO" id="GO:0004312">
    <property type="term" value="F:fatty acid synthase activity"/>
    <property type="evidence" value="ECO:0007669"/>
    <property type="project" value="TreeGrafter"/>
</dbReference>
<keyword evidence="2" id="KW-0596">Phosphopantetheine</keyword>
<dbReference type="Pfam" id="PF23024">
    <property type="entry name" value="AMP-dom_DIP2-like"/>
    <property type="match status" value="1"/>
</dbReference>
<dbReference type="SMART" id="SM00827">
    <property type="entry name" value="PKS_AT"/>
    <property type="match status" value="1"/>
</dbReference>
<dbReference type="InterPro" id="IPR001227">
    <property type="entry name" value="Ac_transferase_dom_sf"/>
</dbReference>
<evidence type="ECO:0000259" key="10">
    <source>
        <dbReference type="PROSITE" id="PS50075"/>
    </source>
</evidence>
<dbReference type="InterPro" id="IPR020845">
    <property type="entry name" value="AMP-binding_CS"/>
</dbReference>
<evidence type="ECO:0000256" key="6">
    <source>
        <dbReference type="ARBA" id="ARBA00022832"/>
    </source>
</evidence>
<dbReference type="InterPro" id="IPR032821">
    <property type="entry name" value="PKS_assoc"/>
</dbReference>
<comment type="similarity">
    <text evidence="1">Belongs to the ATP-dependent AMP-binding enzyme family.</text>
</comment>
<dbReference type="CDD" id="cd05931">
    <property type="entry name" value="FAAL"/>
    <property type="match status" value="1"/>
</dbReference>
<dbReference type="SMART" id="SM00823">
    <property type="entry name" value="PKS_PP"/>
    <property type="match status" value="2"/>
</dbReference>
<feature type="domain" description="Ketosynthase family 3 (KS3)" evidence="11">
    <location>
        <begin position="703"/>
        <end position="1117"/>
    </location>
</feature>
<feature type="domain" description="Carrier" evidence="10">
    <location>
        <begin position="605"/>
        <end position="682"/>
    </location>
</feature>
<dbReference type="InterPro" id="IPR020841">
    <property type="entry name" value="PKS_Beta-ketoAc_synthase_dom"/>
</dbReference>
<dbReference type="PROSITE" id="PS00012">
    <property type="entry name" value="PHOSPHOPANTETHEINE"/>
    <property type="match status" value="1"/>
</dbReference>
<dbReference type="InterPro" id="IPR025110">
    <property type="entry name" value="AMP-bd_C"/>
</dbReference>
<dbReference type="InterPro" id="IPR018201">
    <property type="entry name" value="Ketoacyl_synth_AS"/>
</dbReference>
<organism evidence="12">
    <name type="scientific">Mycobacterium kansasii</name>
    <dbReference type="NCBI Taxonomy" id="1768"/>
    <lineage>
        <taxon>Bacteria</taxon>
        <taxon>Bacillati</taxon>
        <taxon>Actinomycetota</taxon>
        <taxon>Actinomycetes</taxon>
        <taxon>Mycobacteriales</taxon>
        <taxon>Mycobacteriaceae</taxon>
        <taxon>Mycobacterium</taxon>
    </lineage>
</organism>
<dbReference type="PANTHER" id="PTHR43775:SF37">
    <property type="entry name" value="SI:DKEY-61P9.11"/>
    <property type="match status" value="1"/>
</dbReference>
<name>A0A653EFX4_MYCKA</name>
<reference evidence="12" key="1">
    <citation type="submission" date="2019-05" db="EMBL/GenBank/DDBJ databases">
        <authorList>
            <person name="Naeem R."/>
            <person name="Antony C."/>
            <person name="Guan Q."/>
        </authorList>
    </citation>
    <scope>NUCLEOTIDE SEQUENCE</scope>
    <source>
        <strain evidence="12">3</strain>
    </source>
</reference>
<dbReference type="SMART" id="SM00825">
    <property type="entry name" value="PKS_KS"/>
    <property type="match status" value="1"/>
</dbReference>
<evidence type="ECO:0000256" key="9">
    <source>
        <dbReference type="SAM" id="MobiDB-lite"/>
    </source>
</evidence>
<dbReference type="InterPro" id="IPR050091">
    <property type="entry name" value="PKS_NRPS_Biosynth_Enz"/>
</dbReference>
<feature type="compositionally biased region" description="Low complexity" evidence="9">
    <location>
        <begin position="1615"/>
        <end position="1631"/>
    </location>
</feature>
<sequence length="1679" mass="177313">MPEDSGIAAPPSLLDVLVRNAERYADKVAFDYCRYLPGGEEHSRLTYRELDIKARAIAAVLQQHGLAGERVLVLCPSGLDFLAGFFGCVYAGAAAVPVHPPVRDRVIGRVSSIIADVRARFVLTTAEVQAKVKGVVDGLAEGSSLQWCAVDAVRPEGATDWIAPDVDPDAMALVQYTSGSTSTPKGVMVTHRNLLSNLETIRRATGWVDSYVAVSWLPPHHDMGLISMILGTVSFGGSCHFMPPEAFIERPMRWLEALSRYGGTITAAPNFAYDLCVERSSAAERAALDLSKWLLAVCAAEPVRAATLDRFADAFGPSGFAPEAFKPAYGLAEATLLASGQGDWIVPLVRHVDPVALREHHVVGVAAEHSSAVTLVGCGPALYGVEVVIVDPDTRMRCANGGVGEIWLGGGGVAQGYWGEPSKTQETFSAFLADSGRGPFLRTGDLGFFLDGELFVTGRLKDLIIIRGRNYYPEDIEAAAQDSHSALLRGRGAAFSVTPSSDDAEQLVVVQEVDRERIREADVGAVIAAIRTAITERHEIAPHAVVLAEPLRIPTTSSGKIRRNACRQRFLDGSLEVFAEWHAPAPRDPGPAPSPVEQWPARTGRSTAEIAAWLISRFAQELGLPATEIDTSVPFAHYGLDSVRAIRLTSALETWLGCELSPTVTYEHPTIDLLSKYMAAQQCSDAPTDIPAAVAEDGATGIAEPIAVIGIGCRFPGADGPAAFWQLLRDGVDAVTETPPDRRDPDASGNGGTRRGGFLEQIDRFDANFFGISPHEAGRMDPRQRLLLEVAWEALEDAGQVPERLAGSRTGVFIGISANDYGSLQHGGPALIEAYTGSASSIAANRLSYAFDFRGPSMAIDTACSSSLVAVHQACRSLYDGESTMALAGGVNVILSPAIGAKLEQAGMMAADARCKAFDARADGYVQGEGAGIVVLKPLSRALADADPVYAVIRGSAVNHDGRTNGLTAPSRGSQEAVLADAYRRAGLSPGVVQYVETHGTATFLGDAIEAAALGAILARGRMPDSRCLIGSVKTNIGHLEAAAGVAGLIKVVLALRHQAIPPSLNFAEPNPHIPFDTLPLRVGQTLVPWPEDGRRAVAGVSSFGLGGTNAHVVVTEAPQVRVARAEDDAAQGRAELLPLSARSPEALAELALRYETALAAGAPLADLCHTAGARRGHYDYRLAAVGDSAAELSAALAAYRKGTSHLGLSTGRCRAGRPGVVFVFSGRGSQWSGMGHRLFSEEPAFREALGACDVALQAHMQEPLLTQLFDGSAGARPWLAGAAEPAIFAIQVGLVALWRSWGVEPEAVLGHGSGAVAAAYVAGALTLDDAAQVICGVGHGFEAEALRDSLAGIRPAQPAVPMYSTVTGDRLVDRVPDAAYWVENLCAPVLFPAAIGRLFDAGHDTFLEISPHPILLSEVHAGADERGIPSTLLRSMCRDEPERATMLASLGALYTHGQTVAWEQLHSGSGRCVPAPTYPWQRQRFWLDERNAAEVGINDGAPSPVGVEPAAGGAPAEGASLNEALRRAGRQERQRLLESYLGAQAAGKLGLTAARLDTQSPLKHLGLGSLTATKLRSEIERDLGIDVPVIKLLDDASVAGLADWLADQLSGRGSAQPDPAAAADPSATQPNGQTDATHVAGPPWIDLLAQVPQVSDDDVDELLRQVMAGQDNQDEGRC</sequence>
<dbReference type="PROSITE" id="PS00606">
    <property type="entry name" value="KS3_1"/>
    <property type="match status" value="1"/>
</dbReference>
<dbReference type="InterPro" id="IPR042099">
    <property type="entry name" value="ANL_N_sf"/>
</dbReference>
<dbReference type="SUPFAM" id="SSF56801">
    <property type="entry name" value="Acetyl-CoA synthetase-like"/>
    <property type="match status" value="1"/>
</dbReference>
<dbReference type="PROSITE" id="PS52004">
    <property type="entry name" value="KS3_2"/>
    <property type="match status" value="1"/>
</dbReference>
<dbReference type="GO" id="GO:0005886">
    <property type="term" value="C:plasma membrane"/>
    <property type="evidence" value="ECO:0007669"/>
    <property type="project" value="TreeGrafter"/>
</dbReference>
<evidence type="ECO:0000256" key="4">
    <source>
        <dbReference type="ARBA" id="ARBA00022598"/>
    </source>
</evidence>
<dbReference type="CDD" id="cd00833">
    <property type="entry name" value="PKS"/>
    <property type="match status" value="1"/>
</dbReference>
<dbReference type="GO" id="GO:0006633">
    <property type="term" value="P:fatty acid biosynthetic process"/>
    <property type="evidence" value="ECO:0007669"/>
    <property type="project" value="InterPro"/>
</dbReference>
<feature type="region of interest" description="Disordered" evidence="9">
    <location>
        <begin position="1611"/>
        <end position="1644"/>
    </location>
</feature>
<dbReference type="InterPro" id="IPR040097">
    <property type="entry name" value="FAAL/FAAC"/>
</dbReference>
<keyword evidence="4" id="KW-0436">Ligase</keyword>
<keyword evidence="3" id="KW-0597">Phosphoprotein</keyword>
<dbReference type="SUPFAM" id="SSF52151">
    <property type="entry name" value="FabD/lysophospholipase-like"/>
    <property type="match status" value="1"/>
</dbReference>
<dbReference type="Pfam" id="PF00109">
    <property type="entry name" value="ketoacyl-synt"/>
    <property type="match status" value="1"/>
</dbReference>
<dbReference type="Pfam" id="PF00550">
    <property type="entry name" value="PP-binding"/>
    <property type="match status" value="2"/>
</dbReference>
<dbReference type="PROSITE" id="PS00455">
    <property type="entry name" value="AMP_BINDING"/>
    <property type="match status" value="1"/>
</dbReference>
<evidence type="ECO:0000256" key="7">
    <source>
        <dbReference type="ARBA" id="ARBA00023098"/>
    </source>
</evidence>
<feature type="region of interest" description="Disordered" evidence="9">
    <location>
        <begin position="735"/>
        <end position="755"/>
    </location>
</feature>
<keyword evidence="5" id="KW-0808">Transferase</keyword>
<dbReference type="InterPro" id="IPR020806">
    <property type="entry name" value="PKS_PP-bd"/>
</dbReference>
<dbReference type="GO" id="GO:0016874">
    <property type="term" value="F:ligase activity"/>
    <property type="evidence" value="ECO:0007669"/>
    <property type="project" value="UniProtKB-KW"/>
</dbReference>
<dbReference type="Pfam" id="PF02801">
    <property type="entry name" value="Ketoacyl-synt_C"/>
    <property type="match status" value="1"/>
</dbReference>
<dbReference type="Gene3D" id="3.40.47.10">
    <property type="match status" value="1"/>
</dbReference>
<dbReference type="FunFam" id="3.40.50.12780:FF:000013">
    <property type="entry name" value="Long-chain-fatty-acid--AMP ligase FadD32"/>
    <property type="match status" value="1"/>
</dbReference>
<dbReference type="InterPro" id="IPR006162">
    <property type="entry name" value="Ppantetheine_attach_site"/>
</dbReference>
<dbReference type="InterPro" id="IPR045851">
    <property type="entry name" value="AMP-bd_C_sf"/>
</dbReference>
<dbReference type="Gene3D" id="3.40.366.10">
    <property type="entry name" value="Malonyl-Coenzyme A Acyl Carrier Protein, domain 2"/>
    <property type="match status" value="2"/>
</dbReference>
<evidence type="ECO:0000256" key="3">
    <source>
        <dbReference type="ARBA" id="ARBA00022553"/>
    </source>
</evidence>
<feature type="domain" description="Carrier" evidence="10">
    <location>
        <begin position="1533"/>
        <end position="1610"/>
    </location>
</feature>
<dbReference type="InterPro" id="IPR036736">
    <property type="entry name" value="ACP-like_sf"/>
</dbReference>
<dbReference type="InterPro" id="IPR014043">
    <property type="entry name" value="Acyl_transferase_dom"/>
</dbReference>
<dbReference type="GO" id="GO:0005737">
    <property type="term" value="C:cytoplasm"/>
    <property type="evidence" value="ECO:0007669"/>
    <property type="project" value="TreeGrafter"/>
</dbReference>
<evidence type="ECO:0000256" key="8">
    <source>
        <dbReference type="ARBA" id="ARBA00023268"/>
    </source>
</evidence>
<dbReference type="Pfam" id="PF00698">
    <property type="entry name" value="Acyl_transf_1"/>
    <property type="match status" value="2"/>
</dbReference>
<keyword evidence="8" id="KW-0511">Multifunctional enzyme</keyword>
<dbReference type="GO" id="GO:0031177">
    <property type="term" value="F:phosphopantetheine binding"/>
    <property type="evidence" value="ECO:0007669"/>
    <property type="project" value="InterPro"/>
</dbReference>
<proteinExistence type="inferred from homology"/>
<dbReference type="InterPro" id="IPR014031">
    <property type="entry name" value="Ketoacyl_synth_C"/>
</dbReference>
<dbReference type="Gene3D" id="3.40.50.12780">
    <property type="entry name" value="N-terminal domain of ligase-like"/>
    <property type="match status" value="1"/>
</dbReference>
<dbReference type="SUPFAM" id="SSF53901">
    <property type="entry name" value="Thiolase-like"/>
    <property type="match status" value="1"/>
</dbReference>
<dbReference type="GO" id="GO:0004315">
    <property type="term" value="F:3-oxoacyl-[acyl-carrier-protein] synthase activity"/>
    <property type="evidence" value="ECO:0007669"/>
    <property type="project" value="InterPro"/>
</dbReference>
<dbReference type="InterPro" id="IPR016039">
    <property type="entry name" value="Thiolase-like"/>
</dbReference>
<dbReference type="Gene3D" id="1.10.1200.10">
    <property type="entry name" value="ACP-like"/>
    <property type="match status" value="2"/>
</dbReference>
<dbReference type="FunFam" id="3.40.47.10:FF:000019">
    <property type="entry name" value="Polyketide synthase type I"/>
    <property type="match status" value="1"/>
</dbReference>
<dbReference type="InterPro" id="IPR009081">
    <property type="entry name" value="PP-bd_ACP"/>
</dbReference>
<dbReference type="Pfam" id="PF00501">
    <property type="entry name" value="AMP-binding"/>
    <property type="match status" value="1"/>
</dbReference>
<dbReference type="RefSeq" id="WP_023367058.1">
    <property type="nucleotide sequence ID" value="NZ_BLYZ01000002.1"/>
</dbReference>
<evidence type="ECO:0000259" key="11">
    <source>
        <dbReference type="PROSITE" id="PS52004"/>
    </source>
</evidence>
<accession>A0A653EFX4</accession>
<dbReference type="PROSITE" id="PS50075">
    <property type="entry name" value="CARRIER"/>
    <property type="match status" value="2"/>
</dbReference>
<dbReference type="SMART" id="SM01294">
    <property type="entry name" value="PKS_PP_betabranch"/>
    <property type="match status" value="1"/>
</dbReference>
<gene>
    <name evidence="12" type="primary">ppsA_2</name>
    <name evidence="12" type="ORF">BIN_B_00396</name>
</gene>
<evidence type="ECO:0000256" key="5">
    <source>
        <dbReference type="ARBA" id="ARBA00022679"/>
    </source>
</evidence>
<keyword evidence="7" id="KW-0443">Lipid metabolism</keyword>